<protein>
    <submittedName>
        <fullName evidence="1">Uncharacterized protein</fullName>
    </submittedName>
</protein>
<evidence type="ECO:0000313" key="2">
    <source>
        <dbReference type="Proteomes" id="UP000612362"/>
    </source>
</evidence>
<sequence>MDYIVRFSPSRPCTDPHCISMTNVGLAELTKGGCFDVTPYCPRHCFFVALRPSHEPEVRKSIENFVLSELGEQGKALEIKPALSDEVAKYNIKTCEADDAWRVEYQPVKGEPIICYVTWLDREEEFCLFRNTSQGEEANAARTPG</sequence>
<proteinExistence type="predicted"/>
<evidence type="ECO:0000313" key="1">
    <source>
        <dbReference type="EMBL" id="GHO51506.1"/>
    </source>
</evidence>
<dbReference type="EMBL" id="BNJF01000014">
    <property type="protein sequence ID" value="GHO51506.1"/>
    <property type="molecule type" value="Genomic_DNA"/>
</dbReference>
<name>A0A8J3MZ12_9CHLR</name>
<dbReference type="AlphaFoldDB" id="A0A8J3MZ12"/>
<gene>
    <name evidence="1" type="ORF">KSX_96690</name>
</gene>
<reference evidence="1" key="1">
    <citation type="submission" date="2020-10" db="EMBL/GenBank/DDBJ databases">
        <title>Taxonomic study of unclassified bacteria belonging to the class Ktedonobacteria.</title>
        <authorList>
            <person name="Yabe S."/>
            <person name="Wang C.M."/>
            <person name="Zheng Y."/>
            <person name="Sakai Y."/>
            <person name="Cavaletti L."/>
            <person name="Monciardini P."/>
            <person name="Donadio S."/>
        </authorList>
    </citation>
    <scope>NUCLEOTIDE SEQUENCE</scope>
    <source>
        <strain evidence="1">SOSP1-1</strain>
    </source>
</reference>
<accession>A0A8J3MZ12</accession>
<comment type="caution">
    <text evidence="1">The sequence shown here is derived from an EMBL/GenBank/DDBJ whole genome shotgun (WGS) entry which is preliminary data.</text>
</comment>
<keyword evidence="2" id="KW-1185">Reference proteome</keyword>
<dbReference type="Proteomes" id="UP000612362">
    <property type="component" value="Unassembled WGS sequence"/>
</dbReference>
<organism evidence="1 2">
    <name type="scientific">Ktedonospora formicarum</name>
    <dbReference type="NCBI Taxonomy" id="2778364"/>
    <lineage>
        <taxon>Bacteria</taxon>
        <taxon>Bacillati</taxon>
        <taxon>Chloroflexota</taxon>
        <taxon>Ktedonobacteria</taxon>
        <taxon>Ktedonobacterales</taxon>
        <taxon>Ktedonobacteraceae</taxon>
        <taxon>Ktedonospora</taxon>
    </lineage>
</organism>